<name>A0A3M6VDW0_9STRA</name>
<dbReference type="InterPro" id="IPR004875">
    <property type="entry name" value="DDE_SF_endonuclease_dom"/>
</dbReference>
<dbReference type="EMBL" id="QLLG01000278">
    <property type="protein sequence ID" value="RMX64914.1"/>
    <property type="molecule type" value="Genomic_DNA"/>
</dbReference>
<dbReference type="AlphaFoldDB" id="A0A3M6VDW0"/>
<evidence type="ECO:0000313" key="5">
    <source>
        <dbReference type="Proteomes" id="UP000282087"/>
    </source>
</evidence>
<feature type="region of interest" description="Disordered" evidence="1">
    <location>
        <begin position="1"/>
        <end position="25"/>
    </location>
</feature>
<dbReference type="Pfam" id="PF03184">
    <property type="entry name" value="DDE_1"/>
    <property type="match status" value="1"/>
</dbReference>
<dbReference type="InterPro" id="IPR050863">
    <property type="entry name" value="CenT-Element_Derived"/>
</dbReference>
<organism evidence="3 5">
    <name type="scientific">Peronospora effusa</name>
    <dbReference type="NCBI Taxonomy" id="542832"/>
    <lineage>
        <taxon>Eukaryota</taxon>
        <taxon>Sar</taxon>
        <taxon>Stramenopiles</taxon>
        <taxon>Oomycota</taxon>
        <taxon>Peronosporomycetes</taxon>
        <taxon>Peronosporales</taxon>
        <taxon>Peronosporaceae</taxon>
        <taxon>Peronospora</taxon>
    </lineage>
</organism>
<feature type="domain" description="DDE-1" evidence="2">
    <location>
        <begin position="277"/>
        <end position="465"/>
    </location>
</feature>
<proteinExistence type="predicted"/>
<dbReference type="OrthoDB" id="9909311at2759"/>
<dbReference type="GO" id="GO:0003677">
    <property type="term" value="F:DNA binding"/>
    <property type="evidence" value="ECO:0007669"/>
    <property type="project" value="TreeGrafter"/>
</dbReference>
<evidence type="ECO:0000259" key="2">
    <source>
        <dbReference type="Pfam" id="PF03184"/>
    </source>
</evidence>
<evidence type="ECO:0000256" key="1">
    <source>
        <dbReference type="SAM" id="MobiDB-lite"/>
    </source>
</evidence>
<dbReference type="PANTHER" id="PTHR19303:SF73">
    <property type="entry name" value="PROTEIN PDC2"/>
    <property type="match status" value="1"/>
</dbReference>
<dbReference type="STRING" id="542832.A0A3M6VDW0"/>
<dbReference type="VEuPathDB" id="FungiDB:DD237_006335"/>
<gene>
    <name evidence="4" type="ORF">DD237_006335</name>
    <name evidence="3" type="ORF">DD238_005671</name>
</gene>
<comment type="caution">
    <text evidence="3">The sequence shown here is derived from an EMBL/GenBank/DDBJ whole genome shotgun (WGS) entry which is preliminary data.</text>
</comment>
<reference evidence="5 6" key="1">
    <citation type="submission" date="2018-06" db="EMBL/GenBank/DDBJ databases">
        <title>Comparative genomics of downy mildews reveals potential adaptations to biotrophy.</title>
        <authorList>
            <person name="Fletcher K."/>
            <person name="Klosterman S.J."/>
            <person name="Derevnina L."/>
            <person name="Martin F."/>
            <person name="Koike S."/>
            <person name="Reyes Chin-Wo S."/>
            <person name="Mou B."/>
            <person name="Michelmore R."/>
        </authorList>
    </citation>
    <scope>NUCLEOTIDE SEQUENCE [LARGE SCALE GENOMIC DNA]</scope>
    <source>
        <strain evidence="4 6">R13</strain>
        <strain evidence="3 5">R14</strain>
    </source>
</reference>
<dbReference type="Proteomes" id="UP000282087">
    <property type="component" value="Unassembled WGS sequence"/>
</dbReference>
<keyword evidence="5" id="KW-1185">Reference proteome</keyword>
<dbReference type="PANTHER" id="PTHR19303">
    <property type="entry name" value="TRANSPOSON"/>
    <property type="match status" value="1"/>
</dbReference>
<evidence type="ECO:0000313" key="6">
    <source>
        <dbReference type="Proteomes" id="UP000286097"/>
    </source>
</evidence>
<protein>
    <recommendedName>
        <fullName evidence="2">DDE-1 domain-containing protein</fullName>
    </recommendedName>
</protein>
<evidence type="ECO:0000313" key="4">
    <source>
        <dbReference type="EMBL" id="RQM13262.1"/>
    </source>
</evidence>
<evidence type="ECO:0000313" key="3">
    <source>
        <dbReference type="EMBL" id="RMX64914.1"/>
    </source>
</evidence>
<dbReference type="GO" id="GO:0005634">
    <property type="term" value="C:nucleus"/>
    <property type="evidence" value="ECO:0007669"/>
    <property type="project" value="TreeGrafter"/>
</dbReference>
<dbReference type="Proteomes" id="UP000286097">
    <property type="component" value="Unassembled WGS sequence"/>
</dbReference>
<dbReference type="Gene3D" id="1.10.10.60">
    <property type="entry name" value="Homeodomain-like"/>
    <property type="match status" value="1"/>
</dbReference>
<accession>A0A3M6VDW0</accession>
<sequence length="685" mass="76392">MAEDLSVSVSGHKHPRIPTSEPIQEPFVSLPSDTSIVLNFASEAVQEPQQVQNGGLPRTTSGLPLGRRMRLTLGQKREVVDLAASKKFTHRELAEKFCVGRTTITNICRQEDLIRTETDSADATKKKRKTTKCTYDLRILDECLHKWRMEVKVSSPETKLTGTVLQHKAMELACKISQEPYAALPDKVKQALQRFTGSNGWLDGYRTRFGSFSSKQTHGAGDQSVIKSVDIQTRLRELHHSFSNVELDDIWTGSEFAVMYKVPMPDESGHADGNNGRYTVTLFISAAGEKFDMQVIGMDRSPLLLEAIDTQKMYNIQYGCSKTGWQVAQTTVSMLKSLNALARGRKRTFRVVLDSAVPHVKAAMILDSQGDQRTFFVYDHLQIYFLPPNFKVLRFHPCHLGIIQAFKARFRSEMLETLFSNYRHGVNSQDPHGFHPQRHLHTRNVFHWLHVALYSLNKQLIQSCWVSSGLLPTQVIASLNLRAMLSSNGVDESSVNVIPIIPSGSGSDSNAADVNLVKKVASSGDPCSTTITQGGLPPPALLYHDLQQQLTNIAQLAPDFLRWIGVSDPRNAQAYAEIEGNALVTDPGIDEVQIIRGVLQKHGYLSTKKLDDESHVKGSYETFTDVAEELCPGHDEVMSSIGILKTYLRLSRDTLPSRVETIVQLNKVKKAVDAVAFRETVIRDV</sequence>
<dbReference type="EMBL" id="QKXF01000271">
    <property type="protein sequence ID" value="RQM13262.1"/>
    <property type="molecule type" value="Genomic_DNA"/>
</dbReference>